<dbReference type="AlphaFoldDB" id="A0A6H9UMS9"/>
<organism evidence="2 3">
    <name type="scientific">Streptomyces luteolifulvus</name>
    <dbReference type="NCBI Taxonomy" id="2615112"/>
    <lineage>
        <taxon>Bacteria</taxon>
        <taxon>Bacillati</taxon>
        <taxon>Actinomycetota</taxon>
        <taxon>Actinomycetes</taxon>
        <taxon>Kitasatosporales</taxon>
        <taxon>Streptomycetaceae</taxon>
        <taxon>Streptomyces</taxon>
    </lineage>
</organism>
<sequence>MIWHWTGLAVCSLTLLPAALAMITGRVPQRLHSRLAPMRPRGWALLALYMAAPLNAVPRLAGASPGLIMAATAVAVVLAVTGLLVAAIAAHRALRTTA</sequence>
<reference evidence="2 3" key="1">
    <citation type="submission" date="2019-09" db="EMBL/GenBank/DDBJ databases">
        <title>Screening of Novel Bioactive Compounds from Soil-Associated.</title>
        <authorList>
            <person name="Zhao S."/>
        </authorList>
    </citation>
    <scope>NUCLEOTIDE SEQUENCE [LARGE SCALE GENOMIC DNA]</scope>
    <source>
        <strain evidence="2 3">HIT-DPA4</strain>
    </source>
</reference>
<gene>
    <name evidence="2" type="ORF">F7R91_40895</name>
</gene>
<keyword evidence="3" id="KW-1185">Reference proteome</keyword>
<feature type="transmembrane region" description="Helical" evidence="1">
    <location>
        <begin position="67"/>
        <end position="90"/>
    </location>
</feature>
<comment type="caution">
    <text evidence="2">The sequence shown here is derived from an EMBL/GenBank/DDBJ whole genome shotgun (WGS) entry which is preliminary data.</text>
</comment>
<feature type="transmembrane region" description="Helical" evidence="1">
    <location>
        <begin position="6"/>
        <end position="23"/>
    </location>
</feature>
<dbReference type="Proteomes" id="UP000442707">
    <property type="component" value="Unassembled WGS sequence"/>
</dbReference>
<feature type="transmembrane region" description="Helical" evidence="1">
    <location>
        <begin position="43"/>
        <end position="61"/>
    </location>
</feature>
<evidence type="ECO:0008006" key="4">
    <source>
        <dbReference type="Google" id="ProtNLM"/>
    </source>
</evidence>
<dbReference type="EMBL" id="VZRB01000071">
    <property type="protein sequence ID" value="KAB1139155.1"/>
    <property type="molecule type" value="Genomic_DNA"/>
</dbReference>
<evidence type="ECO:0000313" key="2">
    <source>
        <dbReference type="EMBL" id="KAB1139155.1"/>
    </source>
</evidence>
<keyword evidence="1" id="KW-1133">Transmembrane helix</keyword>
<name>A0A6H9UMS9_9ACTN</name>
<dbReference type="RefSeq" id="WP_150958839.1">
    <property type="nucleotide sequence ID" value="NZ_VZRB01000071.1"/>
</dbReference>
<evidence type="ECO:0000313" key="3">
    <source>
        <dbReference type="Proteomes" id="UP000442707"/>
    </source>
</evidence>
<keyword evidence="1" id="KW-0812">Transmembrane</keyword>
<keyword evidence="1" id="KW-0472">Membrane</keyword>
<accession>A0A6H9UMS9</accession>
<protein>
    <recommendedName>
        <fullName evidence="4">Integral membrane protein</fullName>
    </recommendedName>
</protein>
<proteinExistence type="predicted"/>
<evidence type="ECO:0000256" key="1">
    <source>
        <dbReference type="SAM" id="Phobius"/>
    </source>
</evidence>